<dbReference type="RefSeq" id="WP_076083847.1">
    <property type="nucleotide sequence ID" value="NZ_CP019070.1"/>
</dbReference>
<dbReference type="PANTHER" id="PTHR30329:SF21">
    <property type="entry name" value="LIPOPROTEIN YIAD-RELATED"/>
    <property type="match status" value="1"/>
</dbReference>
<evidence type="ECO:0000313" key="9">
    <source>
        <dbReference type="Proteomes" id="UP000186074"/>
    </source>
</evidence>
<dbReference type="InterPro" id="IPR050330">
    <property type="entry name" value="Bact_OuterMem_StrucFunc"/>
</dbReference>
<gene>
    <name evidence="8" type="ORF">LPB137_02290</name>
</gene>
<dbReference type="InterPro" id="IPR036737">
    <property type="entry name" value="OmpA-like_sf"/>
</dbReference>
<evidence type="ECO:0000259" key="7">
    <source>
        <dbReference type="PROSITE" id="PS51123"/>
    </source>
</evidence>
<keyword evidence="2 6" id="KW-0732">Signal</keyword>
<dbReference type="InterPro" id="IPR003367">
    <property type="entry name" value="Thrombospondin_3-like_rpt"/>
</dbReference>
<evidence type="ECO:0000256" key="2">
    <source>
        <dbReference type="ARBA" id="ARBA00022729"/>
    </source>
</evidence>
<feature type="signal peptide" evidence="6">
    <location>
        <begin position="1"/>
        <end position="22"/>
    </location>
</feature>
<keyword evidence="9" id="KW-1185">Reference proteome</keyword>
<dbReference type="Proteomes" id="UP000186074">
    <property type="component" value="Chromosome"/>
</dbReference>
<dbReference type="OrthoDB" id="9805566at2"/>
<dbReference type="PRINTS" id="PR01023">
    <property type="entry name" value="NAFLGMOTY"/>
</dbReference>
<evidence type="ECO:0000256" key="4">
    <source>
        <dbReference type="ARBA" id="ARBA00023237"/>
    </source>
</evidence>
<dbReference type="InterPro" id="IPR028974">
    <property type="entry name" value="TSP_type-3_rpt"/>
</dbReference>
<feature type="domain" description="OmpA-like" evidence="7">
    <location>
        <begin position="105"/>
        <end position="222"/>
    </location>
</feature>
<proteinExistence type="predicted"/>
<sequence>MQIKKVVGLVLLSATLSFGSMASIFTGENVTKSEYKNGERGIIVKQDIDADGIIDSKDDCLETIPCKEEGCKEPEPKPVVIGDDDKDGVLNNIDECPNTPKGFEVDEVGCSKLVNLEVLFDRNKYNIKENFTQKLDIFVDFMKKHIEYKAEIQGHTDSRATEKYNEVLSENRASTIKTYLIESGIEEERLTSIGYGELSPIDTNKTKEGRANNRRVIAVLKK</sequence>
<dbReference type="PRINTS" id="PR01021">
    <property type="entry name" value="OMPADOMAIN"/>
</dbReference>
<evidence type="ECO:0000256" key="1">
    <source>
        <dbReference type="ARBA" id="ARBA00004442"/>
    </source>
</evidence>
<protein>
    <recommendedName>
        <fullName evidence="7">OmpA-like domain-containing protein</fullName>
    </recommendedName>
</protein>
<organism evidence="8 9">
    <name type="scientific">Poseidonibacter parvus</name>
    <dbReference type="NCBI Taxonomy" id="1850254"/>
    <lineage>
        <taxon>Bacteria</taxon>
        <taxon>Pseudomonadati</taxon>
        <taxon>Campylobacterota</taxon>
        <taxon>Epsilonproteobacteria</taxon>
        <taxon>Campylobacterales</taxon>
        <taxon>Arcobacteraceae</taxon>
        <taxon>Poseidonibacter</taxon>
    </lineage>
</organism>
<dbReference type="InterPro" id="IPR006664">
    <property type="entry name" value="OMP_bac"/>
</dbReference>
<evidence type="ECO:0000256" key="5">
    <source>
        <dbReference type="PROSITE-ProRule" id="PRU00473"/>
    </source>
</evidence>
<dbReference type="KEGG" id="alp:LPB137_02290"/>
<keyword evidence="3 5" id="KW-0472">Membrane</keyword>
<comment type="subcellular location">
    <subcellularLocation>
        <location evidence="1">Cell outer membrane</location>
    </subcellularLocation>
</comment>
<dbReference type="InterPro" id="IPR006665">
    <property type="entry name" value="OmpA-like"/>
</dbReference>
<evidence type="ECO:0000313" key="8">
    <source>
        <dbReference type="EMBL" id="APW64755.1"/>
    </source>
</evidence>
<feature type="chain" id="PRO_5012049206" description="OmpA-like domain-containing protein" evidence="6">
    <location>
        <begin position="23"/>
        <end position="222"/>
    </location>
</feature>
<accession>A0A1P8KJP3</accession>
<dbReference type="GO" id="GO:0007155">
    <property type="term" value="P:cell adhesion"/>
    <property type="evidence" value="ECO:0007669"/>
    <property type="project" value="InterPro"/>
</dbReference>
<dbReference type="CDD" id="cd07185">
    <property type="entry name" value="OmpA_C-like"/>
    <property type="match status" value="1"/>
</dbReference>
<dbReference type="STRING" id="1850254.LPB137_02290"/>
<evidence type="ECO:0000256" key="3">
    <source>
        <dbReference type="ARBA" id="ARBA00023136"/>
    </source>
</evidence>
<dbReference type="Gene3D" id="3.30.1330.60">
    <property type="entry name" value="OmpA-like domain"/>
    <property type="match status" value="1"/>
</dbReference>
<keyword evidence="4" id="KW-0998">Cell outer membrane</keyword>
<dbReference type="Pfam" id="PF02412">
    <property type="entry name" value="TSP_3"/>
    <property type="match status" value="1"/>
</dbReference>
<dbReference type="GO" id="GO:0005509">
    <property type="term" value="F:calcium ion binding"/>
    <property type="evidence" value="ECO:0007669"/>
    <property type="project" value="InterPro"/>
</dbReference>
<dbReference type="PANTHER" id="PTHR30329">
    <property type="entry name" value="STATOR ELEMENT OF FLAGELLAR MOTOR COMPLEX"/>
    <property type="match status" value="1"/>
</dbReference>
<dbReference type="AlphaFoldDB" id="A0A1P8KJP3"/>
<dbReference type="PROSITE" id="PS51123">
    <property type="entry name" value="OMPA_2"/>
    <property type="match status" value="1"/>
</dbReference>
<name>A0A1P8KJP3_9BACT</name>
<dbReference type="SUPFAM" id="SSF103088">
    <property type="entry name" value="OmpA-like"/>
    <property type="match status" value="1"/>
</dbReference>
<reference evidence="8 9" key="1">
    <citation type="submission" date="2017-01" db="EMBL/GenBank/DDBJ databases">
        <title>Genome sequencing of Arcobacter sp. LPB0137.</title>
        <authorList>
            <person name="Lee G.-W."/>
            <person name="Yi H."/>
        </authorList>
    </citation>
    <scope>NUCLEOTIDE SEQUENCE [LARGE SCALE GENOMIC DNA]</scope>
    <source>
        <strain evidence="8 9">LPB0137</strain>
    </source>
</reference>
<evidence type="ECO:0000256" key="6">
    <source>
        <dbReference type="SAM" id="SignalP"/>
    </source>
</evidence>
<dbReference type="EMBL" id="CP019070">
    <property type="protein sequence ID" value="APW64755.1"/>
    <property type="molecule type" value="Genomic_DNA"/>
</dbReference>
<dbReference type="SUPFAM" id="SSF103647">
    <property type="entry name" value="TSP type-3 repeat"/>
    <property type="match status" value="1"/>
</dbReference>
<dbReference type="Pfam" id="PF00691">
    <property type="entry name" value="OmpA"/>
    <property type="match status" value="1"/>
</dbReference>
<dbReference type="GO" id="GO:0009279">
    <property type="term" value="C:cell outer membrane"/>
    <property type="evidence" value="ECO:0007669"/>
    <property type="project" value="UniProtKB-SubCell"/>
</dbReference>